<sequence length="148" mass="17404">MVSFLLIISFLLHIITLYAVFFLYKQHQTNKQNDVREITKIFEEFIQEIQEENLRLQKEIQKGQKVDIAEPHDTKENELDMNTKYKSMPLHEPYLKVDDMEDSIEASLEAKVLQLYHEGKSVTEIAKKLNCGKTEADLIIRLHKKVSK</sequence>
<proteinExistence type="predicted"/>
<keyword evidence="3" id="KW-1185">Reference proteome</keyword>
<dbReference type="OrthoDB" id="1708317at2"/>
<dbReference type="Pfam" id="PF19610">
    <property type="entry name" value="DUF6115"/>
    <property type="match status" value="1"/>
</dbReference>
<keyword evidence="1" id="KW-0472">Membrane</keyword>
<name>A0A495AC14_9BACI</name>
<evidence type="ECO:0000313" key="2">
    <source>
        <dbReference type="EMBL" id="RKQ37508.1"/>
    </source>
</evidence>
<dbReference type="Proteomes" id="UP000269301">
    <property type="component" value="Unassembled WGS sequence"/>
</dbReference>
<comment type="caution">
    <text evidence="2">The sequence shown here is derived from an EMBL/GenBank/DDBJ whole genome shotgun (WGS) entry which is preliminary data.</text>
</comment>
<keyword evidence="1" id="KW-1133">Transmembrane helix</keyword>
<accession>A0A495AC14</accession>
<keyword evidence="1" id="KW-0812">Transmembrane</keyword>
<gene>
    <name evidence="2" type="ORF">D8M06_01500</name>
</gene>
<dbReference type="InterPro" id="IPR046118">
    <property type="entry name" value="DUF6115"/>
</dbReference>
<reference evidence="2 3" key="1">
    <citation type="journal article" date="2016" name="Int. J. Syst. Evol. Microbiol.">
        <title>Oceanobacillus halophilus sp. nov., a novel moderately halophilic bacterium from a hypersaline lake.</title>
        <authorList>
            <person name="Amoozegar M.A."/>
            <person name="Bagheri M."/>
            <person name="Makhdoumi A."/>
            <person name="Nikou M.M."/>
            <person name="Fazeli S.A.S."/>
            <person name="Schumann P."/>
            <person name="Sproer C."/>
            <person name="Sanchez-Porro C."/>
            <person name="Ventosa A."/>
        </authorList>
    </citation>
    <scope>NUCLEOTIDE SEQUENCE [LARGE SCALE GENOMIC DNA]</scope>
    <source>
        <strain evidence="2 3">DSM 23996</strain>
    </source>
</reference>
<protein>
    <submittedName>
        <fullName evidence="2">Uncharacterized protein</fullName>
    </submittedName>
</protein>
<dbReference type="AlphaFoldDB" id="A0A495AC14"/>
<evidence type="ECO:0000256" key="1">
    <source>
        <dbReference type="SAM" id="Phobius"/>
    </source>
</evidence>
<dbReference type="RefSeq" id="WP_121202588.1">
    <property type="nucleotide sequence ID" value="NZ_RBZP01000001.1"/>
</dbReference>
<feature type="transmembrane region" description="Helical" evidence="1">
    <location>
        <begin position="6"/>
        <end position="24"/>
    </location>
</feature>
<dbReference type="EMBL" id="RBZP01000001">
    <property type="protein sequence ID" value="RKQ37508.1"/>
    <property type="molecule type" value="Genomic_DNA"/>
</dbReference>
<organism evidence="2 3">
    <name type="scientific">Oceanobacillus halophilus</name>
    <dbReference type="NCBI Taxonomy" id="930130"/>
    <lineage>
        <taxon>Bacteria</taxon>
        <taxon>Bacillati</taxon>
        <taxon>Bacillota</taxon>
        <taxon>Bacilli</taxon>
        <taxon>Bacillales</taxon>
        <taxon>Bacillaceae</taxon>
        <taxon>Oceanobacillus</taxon>
    </lineage>
</organism>
<evidence type="ECO:0000313" key="3">
    <source>
        <dbReference type="Proteomes" id="UP000269301"/>
    </source>
</evidence>